<sequence>MIVTASEPRGHAGVKLHLHPGRNSVHDVQRMTPLSQGCAKLDAKGFPDPIDRKLTLC</sequence>
<evidence type="ECO:0000313" key="1">
    <source>
        <dbReference type="EMBL" id="ALA61095.1"/>
    </source>
</evidence>
<dbReference type="AlphaFoldDB" id="A0A0K2GJH3"/>
<dbReference type="EMBL" id="CP011801">
    <property type="protein sequence ID" value="ALA61095.1"/>
    <property type="molecule type" value="Genomic_DNA"/>
</dbReference>
<proteinExistence type="predicted"/>
<reference evidence="1 2" key="1">
    <citation type="journal article" date="2015" name="Proc. Natl. Acad. Sci. U.S.A.">
        <title>Expanded metabolic versatility of ubiquitous nitrite-oxidizing bacteria from the genus Nitrospira.</title>
        <authorList>
            <person name="Koch H."/>
            <person name="Lucker S."/>
            <person name="Albertsen M."/>
            <person name="Kitzinger K."/>
            <person name="Herbold C."/>
            <person name="Spieck E."/>
            <person name="Nielsen P.H."/>
            <person name="Wagner M."/>
            <person name="Daims H."/>
        </authorList>
    </citation>
    <scope>NUCLEOTIDE SEQUENCE [LARGE SCALE GENOMIC DNA]</scope>
    <source>
        <strain evidence="1 2">NSP M-1</strain>
    </source>
</reference>
<evidence type="ECO:0000313" key="2">
    <source>
        <dbReference type="Proteomes" id="UP000069205"/>
    </source>
</evidence>
<gene>
    <name evidence="1" type="ORF">NITMOv2_4726</name>
</gene>
<name>A0A0K2GJH3_NITMO</name>
<dbReference type="STRING" id="42253.NITMOv2_4726"/>
<protein>
    <submittedName>
        <fullName evidence="1">Uncharacterized protein</fullName>
    </submittedName>
</protein>
<dbReference type="Proteomes" id="UP000069205">
    <property type="component" value="Chromosome"/>
</dbReference>
<organism evidence="1 2">
    <name type="scientific">Nitrospira moscoviensis</name>
    <dbReference type="NCBI Taxonomy" id="42253"/>
    <lineage>
        <taxon>Bacteria</taxon>
        <taxon>Pseudomonadati</taxon>
        <taxon>Nitrospirota</taxon>
        <taxon>Nitrospiria</taxon>
        <taxon>Nitrospirales</taxon>
        <taxon>Nitrospiraceae</taxon>
        <taxon>Nitrospira</taxon>
    </lineage>
</organism>
<accession>A0A0K2GJH3</accession>
<keyword evidence="2" id="KW-1185">Reference proteome</keyword>
<dbReference type="KEGG" id="nmv:NITMOv2_4726"/>
<dbReference type="PATRIC" id="fig|42253.5.peg.4659"/>